<dbReference type="AlphaFoldDB" id="A0A645DBA8"/>
<comment type="caution">
    <text evidence="2">The sequence shown here is derived from an EMBL/GenBank/DDBJ whole genome shotgun (WGS) entry which is preliminary data.</text>
</comment>
<evidence type="ECO:0000313" key="2">
    <source>
        <dbReference type="EMBL" id="MPM86716.1"/>
    </source>
</evidence>
<gene>
    <name evidence="2" type="ORF">SDC9_133807</name>
</gene>
<sequence>MVAVGDGHGVVDHHQGGGGHQHPGARHRDDRGRACCDAVDLDGDVARVVHQHRVDAAGCDAVATRRVEPDDHLPGSCKQLALELLGCDIVIEPALLGYRARQLKDPGPRPVFALVFPLPELPVLHRPPPGMYPCSCLRMPRPSRGGACFR</sequence>
<accession>A0A645DBA8</accession>
<proteinExistence type="predicted"/>
<dbReference type="EMBL" id="VSSQ01034691">
    <property type="protein sequence ID" value="MPM86716.1"/>
    <property type="molecule type" value="Genomic_DNA"/>
</dbReference>
<evidence type="ECO:0000256" key="1">
    <source>
        <dbReference type="SAM" id="MobiDB-lite"/>
    </source>
</evidence>
<organism evidence="2">
    <name type="scientific">bioreactor metagenome</name>
    <dbReference type="NCBI Taxonomy" id="1076179"/>
    <lineage>
        <taxon>unclassified sequences</taxon>
        <taxon>metagenomes</taxon>
        <taxon>ecological metagenomes</taxon>
    </lineage>
</organism>
<name>A0A645DBA8_9ZZZZ</name>
<feature type="region of interest" description="Disordered" evidence="1">
    <location>
        <begin position="1"/>
        <end position="31"/>
    </location>
</feature>
<protein>
    <submittedName>
        <fullName evidence="2">Uncharacterized protein</fullName>
    </submittedName>
</protein>
<reference evidence="2" key="1">
    <citation type="submission" date="2019-08" db="EMBL/GenBank/DDBJ databases">
        <authorList>
            <person name="Kucharzyk K."/>
            <person name="Murdoch R.W."/>
            <person name="Higgins S."/>
            <person name="Loffler F."/>
        </authorList>
    </citation>
    <scope>NUCLEOTIDE SEQUENCE</scope>
</reference>